<gene>
    <name evidence="7" type="primary">adhC2</name>
    <name evidence="7" type="ORF">LMG27952_01866</name>
</gene>
<dbReference type="InterPro" id="IPR013154">
    <property type="entry name" value="ADH-like_N"/>
</dbReference>
<evidence type="ECO:0000256" key="1">
    <source>
        <dbReference type="ARBA" id="ARBA00001947"/>
    </source>
</evidence>
<evidence type="ECO:0000256" key="4">
    <source>
        <dbReference type="ARBA" id="ARBA00023002"/>
    </source>
</evidence>
<keyword evidence="3 5" id="KW-0862">Zinc</keyword>
<dbReference type="PROSITE" id="PS00059">
    <property type="entry name" value="ADH_ZINC"/>
    <property type="match status" value="1"/>
</dbReference>
<dbReference type="RefSeq" id="WP_201695624.1">
    <property type="nucleotide sequence ID" value="NZ_CAJHCQ010000004.1"/>
</dbReference>
<name>A0ABM8NHL0_9BURK</name>
<dbReference type="SMART" id="SM00829">
    <property type="entry name" value="PKS_ER"/>
    <property type="match status" value="1"/>
</dbReference>
<evidence type="ECO:0000259" key="6">
    <source>
        <dbReference type="SMART" id="SM00829"/>
    </source>
</evidence>
<evidence type="ECO:0000313" key="8">
    <source>
        <dbReference type="Proteomes" id="UP000656319"/>
    </source>
</evidence>
<dbReference type="InterPro" id="IPR047109">
    <property type="entry name" value="CAD-like"/>
</dbReference>
<dbReference type="Pfam" id="PF08240">
    <property type="entry name" value="ADH_N"/>
    <property type="match status" value="1"/>
</dbReference>
<dbReference type="GO" id="GO:0008106">
    <property type="term" value="F:alcohol dehydrogenase (NADP+) activity"/>
    <property type="evidence" value="ECO:0007669"/>
    <property type="project" value="UniProtKB-EC"/>
</dbReference>
<dbReference type="SUPFAM" id="SSF51735">
    <property type="entry name" value="NAD(P)-binding Rossmann-fold domains"/>
    <property type="match status" value="1"/>
</dbReference>
<evidence type="ECO:0000256" key="5">
    <source>
        <dbReference type="RuleBase" id="RU361277"/>
    </source>
</evidence>
<protein>
    <submittedName>
        <fullName evidence="7">NADP-dependent alcohol dehydrogenase C 2</fullName>
        <ecNumber evidence="7">1.1.1.2</ecNumber>
    </submittedName>
</protein>
<accession>A0ABM8NHL0</accession>
<dbReference type="PANTHER" id="PTHR42683">
    <property type="entry name" value="ALDEHYDE REDUCTASE"/>
    <property type="match status" value="1"/>
</dbReference>
<dbReference type="InterPro" id="IPR036291">
    <property type="entry name" value="NAD(P)-bd_dom_sf"/>
</dbReference>
<organism evidence="7 8">
    <name type="scientific">Paraburkholderia hiiakae</name>
    <dbReference type="NCBI Taxonomy" id="1081782"/>
    <lineage>
        <taxon>Bacteria</taxon>
        <taxon>Pseudomonadati</taxon>
        <taxon>Pseudomonadota</taxon>
        <taxon>Betaproteobacteria</taxon>
        <taxon>Burkholderiales</taxon>
        <taxon>Burkholderiaceae</taxon>
        <taxon>Paraburkholderia</taxon>
    </lineage>
</organism>
<dbReference type="InterPro" id="IPR002328">
    <property type="entry name" value="ADH_Zn_CS"/>
</dbReference>
<proteinExistence type="inferred from homology"/>
<comment type="caution">
    <text evidence="7">The sequence shown here is derived from an EMBL/GenBank/DDBJ whole genome shotgun (WGS) entry which is preliminary data.</text>
</comment>
<dbReference type="EC" id="1.1.1.2" evidence="7"/>
<dbReference type="InterPro" id="IPR013149">
    <property type="entry name" value="ADH-like_C"/>
</dbReference>
<keyword evidence="4 7" id="KW-0560">Oxidoreductase</keyword>
<evidence type="ECO:0000256" key="2">
    <source>
        <dbReference type="ARBA" id="ARBA00022723"/>
    </source>
</evidence>
<evidence type="ECO:0000313" key="7">
    <source>
        <dbReference type="EMBL" id="CAD6525880.1"/>
    </source>
</evidence>
<reference evidence="7 8" key="1">
    <citation type="submission" date="2020-10" db="EMBL/GenBank/DDBJ databases">
        <authorList>
            <person name="Peeters C."/>
        </authorList>
    </citation>
    <scope>NUCLEOTIDE SEQUENCE [LARGE SCALE GENOMIC DNA]</scope>
    <source>
        <strain evidence="7 8">LMG 27952</strain>
    </source>
</reference>
<dbReference type="InterPro" id="IPR020843">
    <property type="entry name" value="ER"/>
</dbReference>
<sequence>MTSCLGYGAREAYGALAPMHFERRALRPDDVAIDIAFCGVCHSDAHQVNNDWNNTAYPCVPGHEITGHVTAVGPEVTRFKVGDRVAVGCLVDSCLHCGPCGDGEEQLCEQGPTATYNGRDRQTGETTLGGYADHIVVREPFVLRVPDSLDPLCAAPLLCAGITVWNPLRRYEVGTGTKIAVIGLGGLGHLAVKLGVALGAKVTVITTSPGKVDDALKLGAHHVLLSSDVKAMQGAANAFDFILDTIPQRHNTNPYLMLLGRNGKLVVVGAIDLLEPVHGGLLIRNNRTLAGSLIGGVRATQELLDFCAEHRVLPECERVEMGAINEAFARMQKNDVKYRFVIDMETLREAAAR</sequence>
<dbReference type="CDD" id="cd05283">
    <property type="entry name" value="CAD1"/>
    <property type="match status" value="1"/>
</dbReference>
<feature type="domain" description="Enoyl reductase (ER)" evidence="6">
    <location>
        <begin position="14"/>
        <end position="342"/>
    </location>
</feature>
<comment type="similarity">
    <text evidence="5">Belongs to the zinc-containing alcohol dehydrogenase family.</text>
</comment>
<dbReference type="InterPro" id="IPR011032">
    <property type="entry name" value="GroES-like_sf"/>
</dbReference>
<dbReference type="Proteomes" id="UP000656319">
    <property type="component" value="Unassembled WGS sequence"/>
</dbReference>
<dbReference type="EMBL" id="CAJHCQ010000004">
    <property type="protein sequence ID" value="CAD6525880.1"/>
    <property type="molecule type" value="Genomic_DNA"/>
</dbReference>
<dbReference type="Gene3D" id="3.40.50.720">
    <property type="entry name" value="NAD(P)-binding Rossmann-like Domain"/>
    <property type="match status" value="1"/>
</dbReference>
<keyword evidence="8" id="KW-1185">Reference proteome</keyword>
<dbReference type="SUPFAM" id="SSF50129">
    <property type="entry name" value="GroES-like"/>
    <property type="match status" value="1"/>
</dbReference>
<evidence type="ECO:0000256" key="3">
    <source>
        <dbReference type="ARBA" id="ARBA00022833"/>
    </source>
</evidence>
<keyword evidence="2 5" id="KW-0479">Metal-binding</keyword>
<comment type="cofactor">
    <cofactor evidence="1 5">
        <name>Zn(2+)</name>
        <dbReference type="ChEBI" id="CHEBI:29105"/>
    </cofactor>
</comment>
<dbReference type="Gene3D" id="3.90.180.10">
    <property type="entry name" value="Medium-chain alcohol dehydrogenases, catalytic domain"/>
    <property type="match status" value="1"/>
</dbReference>
<dbReference type="Pfam" id="PF00107">
    <property type="entry name" value="ADH_zinc_N"/>
    <property type="match status" value="1"/>
</dbReference>